<feature type="domain" description="HTH lysR-type" evidence="5">
    <location>
        <begin position="1"/>
        <end position="58"/>
    </location>
</feature>
<accession>A0A850ESM9</accession>
<evidence type="ECO:0000313" key="6">
    <source>
        <dbReference type="EMBL" id="NUU63556.1"/>
    </source>
</evidence>
<dbReference type="Proteomes" id="UP000564806">
    <property type="component" value="Unassembled WGS sequence"/>
</dbReference>
<keyword evidence="3" id="KW-0238">DNA-binding</keyword>
<protein>
    <submittedName>
        <fullName evidence="6">LysR family transcriptional regulator</fullName>
    </submittedName>
</protein>
<comment type="similarity">
    <text evidence="1">Belongs to the LysR transcriptional regulatory family.</text>
</comment>
<gene>
    <name evidence="6" type="ORF">HPT30_24650</name>
</gene>
<dbReference type="SUPFAM" id="SSF53850">
    <property type="entry name" value="Periplasmic binding protein-like II"/>
    <property type="match status" value="1"/>
</dbReference>
<keyword evidence="7" id="KW-1185">Reference proteome</keyword>
<dbReference type="Pfam" id="PF03466">
    <property type="entry name" value="LysR_substrate"/>
    <property type="match status" value="1"/>
</dbReference>
<dbReference type="CDD" id="cd05466">
    <property type="entry name" value="PBP2_LTTR_substrate"/>
    <property type="match status" value="1"/>
</dbReference>
<dbReference type="PRINTS" id="PR00039">
    <property type="entry name" value="HTHLYSR"/>
</dbReference>
<dbReference type="RefSeq" id="WP_175373946.1">
    <property type="nucleotide sequence ID" value="NZ_JABWCS010000219.1"/>
</dbReference>
<dbReference type="GO" id="GO:0003677">
    <property type="term" value="F:DNA binding"/>
    <property type="evidence" value="ECO:0007669"/>
    <property type="project" value="UniProtKB-KW"/>
</dbReference>
<dbReference type="InterPro" id="IPR050950">
    <property type="entry name" value="HTH-type_LysR_regulators"/>
</dbReference>
<dbReference type="Pfam" id="PF00126">
    <property type="entry name" value="HTH_1"/>
    <property type="match status" value="1"/>
</dbReference>
<dbReference type="PANTHER" id="PTHR30419:SF24">
    <property type="entry name" value="HTH-TYPE TRANSCRIPTIONAL REGULATOR CZCR"/>
    <property type="match status" value="1"/>
</dbReference>
<evidence type="ECO:0000313" key="7">
    <source>
        <dbReference type="Proteomes" id="UP000564806"/>
    </source>
</evidence>
<dbReference type="PANTHER" id="PTHR30419">
    <property type="entry name" value="HTH-TYPE TRANSCRIPTIONAL REGULATOR YBHD"/>
    <property type="match status" value="1"/>
</dbReference>
<reference evidence="6" key="1">
    <citation type="submission" date="2020-06" db="EMBL/GenBank/DDBJ databases">
        <title>Paenibacillus sp. nov., isolated from soil.</title>
        <authorList>
            <person name="Seo Y.L."/>
        </authorList>
    </citation>
    <scope>NUCLEOTIDE SEQUENCE [LARGE SCALE GENOMIC DNA]</scope>
    <source>
        <strain evidence="6">JW14</strain>
    </source>
</reference>
<evidence type="ECO:0000259" key="5">
    <source>
        <dbReference type="PROSITE" id="PS50931"/>
    </source>
</evidence>
<dbReference type="Gene3D" id="1.10.10.10">
    <property type="entry name" value="Winged helix-like DNA-binding domain superfamily/Winged helix DNA-binding domain"/>
    <property type="match status" value="1"/>
</dbReference>
<dbReference type="FunFam" id="1.10.10.10:FF:000001">
    <property type="entry name" value="LysR family transcriptional regulator"/>
    <property type="match status" value="1"/>
</dbReference>
<keyword evidence="4" id="KW-0804">Transcription</keyword>
<dbReference type="GO" id="GO:0005829">
    <property type="term" value="C:cytosol"/>
    <property type="evidence" value="ECO:0007669"/>
    <property type="project" value="TreeGrafter"/>
</dbReference>
<dbReference type="SUPFAM" id="SSF46785">
    <property type="entry name" value="Winged helix' DNA-binding domain"/>
    <property type="match status" value="1"/>
</dbReference>
<dbReference type="PROSITE" id="PS50931">
    <property type="entry name" value="HTH_LYSR"/>
    <property type="match status" value="1"/>
</dbReference>
<evidence type="ECO:0000256" key="1">
    <source>
        <dbReference type="ARBA" id="ARBA00009437"/>
    </source>
</evidence>
<dbReference type="GO" id="GO:0003700">
    <property type="term" value="F:DNA-binding transcription factor activity"/>
    <property type="evidence" value="ECO:0007669"/>
    <property type="project" value="InterPro"/>
</dbReference>
<proteinExistence type="inferred from homology"/>
<dbReference type="InterPro" id="IPR036388">
    <property type="entry name" value="WH-like_DNA-bd_sf"/>
</dbReference>
<dbReference type="InterPro" id="IPR036390">
    <property type="entry name" value="WH_DNA-bd_sf"/>
</dbReference>
<name>A0A850ESM9_9BACL</name>
<dbReference type="Gene3D" id="3.40.190.290">
    <property type="match status" value="1"/>
</dbReference>
<organism evidence="6 7">
    <name type="scientific">Paenibacillus agri</name>
    <dbReference type="NCBI Taxonomy" id="2744309"/>
    <lineage>
        <taxon>Bacteria</taxon>
        <taxon>Bacillati</taxon>
        <taxon>Bacillota</taxon>
        <taxon>Bacilli</taxon>
        <taxon>Bacillales</taxon>
        <taxon>Paenibacillaceae</taxon>
        <taxon>Paenibacillus</taxon>
    </lineage>
</organism>
<dbReference type="InterPro" id="IPR005119">
    <property type="entry name" value="LysR_subst-bd"/>
</dbReference>
<evidence type="ECO:0000256" key="3">
    <source>
        <dbReference type="ARBA" id="ARBA00023125"/>
    </source>
</evidence>
<keyword evidence="2" id="KW-0805">Transcription regulation</keyword>
<dbReference type="EMBL" id="JABWCS010000219">
    <property type="protein sequence ID" value="NUU63556.1"/>
    <property type="molecule type" value="Genomic_DNA"/>
</dbReference>
<comment type="caution">
    <text evidence="6">The sequence shown here is derived from an EMBL/GenBank/DDBJ whole genome shotgun (WGS) entry which is preliminary data.</text>
</comment>
<evidence type="ECO:0000256" key="2">
    <source>
        <dbReference type="ARBA" id="ARBA00023015"/>
    </source>
</evidence>
<dbReference type="AlphaFoldDB" id="A0A850ESM9"/>
<dbReference type="InterPro" id="IPR000847">
    <property type="entry name" value="LysR_HTH_N"/>
</dbReference>
<sequence length="294" mass="33001">MTILQLQVFAAAAEARSFTRAAEDLGFTQSAVSQMIQSLEKELGILLFHRSRQGIVLTGNGEAMLKHARLILHTTRVMKEEAALVVQMQAGSLRIGATPDIACRFVPQLSEAFKQSFPCAELVVFEGESEEINEWIASGVIDIGITMFPDPQWHSVPLIRDEMVVLLPENHLLRQESRLNFEQIKDQHFLMPKDEDLRKLLQSRHPGFNVVMEVKDFNTIQAMVQEGLGLSILPRFYISRLGAKLPAVSFAPALMQEIVMAVKNELDIPPLAAEFMRLGLAYIRKHRQDAVTGE</sequence>
<evidence type="ECO:0000256" key="4">
    <source>
        <dbReference type="ARBA" id="ARBA00023163"/>
    </source>
</evidence>